<dbReference type="AlphaFoldDB" id="A0A9P7GTJ5"/>
<feature type="non-terminal residue" evidence="1">
    <location>
        <position position="123"/>
    </location>
</feature>
<dbReference type="OrthoDB" id="3210666at2759"/>
<gene>
    <name evidence="1" type="ORF">H0H81_005930</name>
</gene>
<name>A0A9P7GTJ5_9AGAR</name>
<organism evidence="1 2">
    <name type="scientific">Sphagnurus paluster</name>
    <dbReference type="NCBI Taxonomy" id="117069"/>
    <lineage>
        <taxon>Eukaryota</taxon>
        <taxon>Fungi</taxon>
        <taxon>Dikarya</taxon>
        <taxon>Basidiomycota</taxon>
        <taxon>Agaricomycotina</taxon>
        <taxon>Agaricomycetes</taxon>
        <taxon>Agaricomycetidae</taxon>
        <taxon>Agaricales</taxon>
        <taxon>Tricholomatineae</taxon>
        <taxon>Lyophyllaceae</taxon>
        <taxon>Sphagnurus</taxon>
    </lineage>
</organism>
<dbReference type="Proteomes" id="UP000717328">
    <property type="component" value="Unassembled WGS sequence"/>
</dbReference>
<proteinExistence type="predicted"/>
<protein>
    <submittedName>
        <fullName evidence="1">Uncharacterized protein</fullName>
    </submittedName>
</protein>
<evidence type="ECO:0000313" key="2">
    <source>
        <dbReference type="Proteomes" id="UP000717328"/>
    </source>
</evidence>
<comment type="caution">
    <text evidence="1">The sequence shown here is derived from an EMBL/GenBank/DDBJ whole genome shotgun (WGS) entry which is preliminary data.</text>
</comment>
<accession>A0A9P7GTJ5</accession>
<reference evidence="1" key="1">
    <citation type="submission" date="2021-02" db="EMBL/GenBank/DDBJ databases">
        <authorList>
            <person name="Nieuwenhuis M."/>
            <person name="Van De Peppel L.J.J."/>
        </authorList>
    </citation>
    <scope>NUCLEOTIDE SEQUENCE</scope>
    <source>
        <strain evidence="1">D49</strain>
    </source>
</reference>
<sequence>MQLRIDSDPRTVTFLIYSVPITSTPVGALHRIRVWLKSLVTVSANAPTALPFHDSYVYQRLWKTDAFKLGARLDFEGMASAGKIMMGFAAGPPQMVAVPAKPTTPTPSITSSVRILDEKMQRG</sequence>
<keyword evidence="2" id="KW-1185">Reference proteome</keyword>
<dbReference type="EMBL" id="JABCKI010000015">
    <property type="protein sequence ID" value="KAG5654243.1"/>
    <property type="molecule type" value="Genomic_DNA"/>
</dbReference>
<reference evidence="1" key="2">
    <citation type="submission" date="2021-10" db="EMBL/GenBank/DDBJ databases">
        <title>Phylogenomics reveals ancestral predisposition of the termite-cultivated fungus Termitomyces towards a domesticated lifestyle.</title>
        <authorList>
            <person name="Auxier B."/>
            <person name="Grum-Grzhimaylo A."/>
            <person name="Cardenas M.E."/>
            <person name="Lodge J.D."/>
            <person name="Laessoe T."/>
            <person name="Pedersen O."/>
            <person name="Smith M.E."/>
            <person name="Kuyper T.W."/>
            <person name="Franco-Molano E.A."/>
            <person name="Baroni T.J."/>
            <person name="Aanen D.K."/>
        </authorList>
    </citation>
    <scope>NUCLEOTIDE SEQUENCE</scope>
    <source>
        <strain evidence="1">D49</strain>
    </source>
</reference>
<evidence type="ECO:0000313" key="1">
    <source>
        <dbReference type="EMBL" id="KAG5654243.1"/>
    </source>
</evidence>